<evidence type="ECO:0000256" key="6">
    <source>
        <dbReference type="PROSITE-ProRule" id="PRU00302"/>
    </source>
</evidence>
<dbReference type="PANTHER" id="PTHR19325:SF570">
    <property type="entry name" value="COMPLEMENT COMPONENT 4 BINDING PROTEIN, MEMBRANE"/>
    <property type="match status" value="1"/>
</dbReference>
<keyword evidence="4 6" id="KW-1015">Disulfide bond</keyword>
<keyword evidence="1 6" id="KW-0768">Sushi</keyword>
<reference evidence="8 9" key="1">
    <citation type="submission" date="2019-09" db="EMBL/GenBank/DDBJ databases">
        <title>Bird 10,000 Genomes (B10K) Project - Family phase.</title>
        <authorList>
            <person name="Zhang G."/>
        </authorList>
    </citation>
    <scope>NUCLEOTIDE SEQUENCE [LARGE SCALE GENOMIC DNA]</scope>
    <source>
        <strain evidence="8">OUT-0055</strain>
        <tissue evidence="8">Blood</tissue>
    </source>
</reference>
<dbReference type="CDD" id="cd00033">
    <property type="entry name" value="CCP"/>
    <property type="match status" value="9"/>
</dbReference>
<gene>
    <name evidence="8" type="primary">Cr1l</name>
    <name evidence="8" type="ORF">ATLROG_R01339</name>
</gene>
<evidence type="ECO:0000256" key="3">
    <source>
        <dbReference type="ARBA" id="ARBA00022737"/>
    </source>
</evidence>
<dbReference type="Pfam" id="PF00084">
    <property type="entry name" value="Sushi"/>
    <property type="match status" value="10"/>
</dbReference>
<dbReference type="InterPro" id="IPR050350">
    <property type="entry name" value="Compl-Cell_Adhes-Reg"/>
</dbReference>
<feature type="disulfide bond" evidence="6">
    <location>
        <begin position="416"/>
        <end position="443"/>
    </location>
</feature>
<dbReference type="SUPFAM" id="SSF57535">
    <property type="entry name" value="Complement control module/SCR domain"/>
    <property type="match status" value="10"/>
</dbReference>
<feature type="domain" description="Sushi" evidence="7">
    <location>
        <begin position="386"/>
        <end position="443"/>
    </location>
</feature>
<feature type="non-terminal residue" evidence="8">
    <location>
        <position position="1"/>
    </location>
</feature>
<dbReference type="PROSITE" id="PS50923">
    <property type="entry name" value="SUSHI"/>
    <property type="match status" value="10"/>
</dbReference>
<feature type="domain" description="Sushi" evidence="7">
    <location>
        <begin position="320"/>
        <end position="384"/>
    </location>
</feature>
<evidence type="ECO:0000259" key="7">
    <source>
        <dbReference type="PROSITE" id="PS50923"/>
    </source>
</evidence>
<dbReference type="InterPro" id="IPR000436">
    <property type="entry name" value="Sushi_SCR_CCP_dom"/>
</dbReference>
<feature type="domain" description="Sushi" evidence="7">
    <location>
        <begin position="63"/>
        <end position="124"/>
    </location>
</feature>
<keyword evidence="5" id="KW-0325">Glycoprotein</keyword>
<keyword evidence="9" id="KW-1185">Reference proteome</keyword>
<evidence type="ECO:0000256" key="5">
    <source>
        <dbReference type="ARBA" id="ARBA00023180"/>
    </source>
</evidence>
<feature type="domain" description="Sushi" evidence="7">
    <location>
        <begin position="510"/>
        <end position="568"/>
    </location>
</feature>
<keyword evidence="3" id="KW-0677">Repeat</keyword>
<evidence type="ECO:0000256" key="4">
    <source>
        <dbReference type="ARBA" id="ARBA00023157"/>
    </source>
</evidence>
<feature type="disulfide bond" evidence="6">
    <location>
        <begin position="539"/>
        <end position="566"/>
    </location>
</feature>
<feature type="disulfide bond" evidence="6">
    <location>
        <begin position="447"/>
        <end position="490"/>
    </location>
</feature>
<protein>
    <submittedName>
        <fullName evidence="8">CR1L protein</fullName>
    </submittedName>
</protein>
<dbReference type="FunFam" id="2.10.70.10:FF:000055">
    <property type="entry name" value="Complement decay-accelerating factor, GPI-anchored"/>
    <property type="match status" value="1"/>
</dbReference>
<feature type="domain" description="Sushi" evidence="7">
    <location>
        <begin position="125"/>
        <end position="195"/>
    </location>
</feature>
<dbReference type="PANTHER" id="PTHR19325">
    <property type="entry name" value="COMPLEMENT COMPONENT-RELATED SUSHI DOMAIN-CONTAINING"/>
    <property type="match status" value="1"/>
</dbReference>
<feature type="domain" description="Sushi" evidence="7">
    <location>
        <begin position="196"/>
        <end position="255"/>
    </location>
</feature>
<comment type="caution">
    <text evidence="8">The sequence shown here is derived from an EMBL/GenBank/DDBJ whole genome shotgun (WGS) entry which is preliminary data.</text>
</comment>
<evidence type="ECO:0000313" key="9">
    <source>
        <dbReference type="Proteomes" id="UP000518911"/>
    </source>
</evidence>
<dbReference type="OrthoDB" id="8961654at2759"/>
<evidence type="ECO:0000313" key="8">
    <source>
        <dbReference type="EMBL" id="NXV77008.1"/>
    </source>
</evidence>
<keyword evidence="2" id="KW-0732">Signal</keyword>
<feature type="domain" description="Sushi" evidence="7">
    <location>
        <begin position="445"/>
        <end position="509"/>
    </location>
</feature>
<feature type="domain" description="Sushi" evidence="7">
    <location>
        <begin position="1"/>
        <end position="62"/>
    </location>
</feature>
<feature type="domain" description="Sushi" evidence="7">
    <location>
        <begin position="256"/>
        <end position="319"/>
    </location>
</feature>
<dbReference type="EMBL" id="VZUJ01079109">
    <property type="protein sequence ID" value="NXV77008.1"/>
    <property type="molecule type" value="Genomic_DNA"/>
</dbReference>
<dbReference type="InterPro" id="IPR035976">
    <property type="entry name" value="Sushi/SCR/CCP_sf"/>
</dbReference>
<name>A0A7L3WJQ8_9GRUI</name>
<feature type="disulfide bond" evidence="6">
    <location>
        <begin position="226"/>
        <end position="253"/>
    </location>
</feature>
<evidence type="ECO:0000256" key="2">
    <source>
        <dbReference type="ARBA" id="ARBA00022729"/>
    </source>
</evidence>
<dbReference type="Gene3D" id="2.10.70.10">
    <property type="entry name" value="Complement Module, domain 1"/>
    <property type="match status" value="10"/>
</dbReference>
<feature type="non-terminal residue" evidence="8">
    <location>
        <position position="667"/>
    </location>
</feature>
<organism evidence="8 9">
    <name type="scientific">Atlantisia rogersi</name>
    <name type="common">Inaccessible Island rail</name>
    <dbReference type="NCBI Taxonomy" id="2478892"/>
    <lineage>
        <taxon>Eukaryota</taxon>
        <taxon>Metazoa</taxon>
        <taxon>Chordata</taxon>
        <taxon>Craniata</taxon>
        <taxon>Vertebrata</taxon>
        <taxon>Euteleostomi</taxon>
        <taxon>Archelosauria</taxon>
        <taxon>Archosauria</taxon>
        <taxon>Dinosauria</taxon>
        <taxon>Saurischia</taxon>
        <taxon>Theropoda</taxon>
        <taxon>Coelurosauria</taxon>
        <taxon>Aves</taxon>
        <taxon>Neognathae</taxon>
        <taxon>Neoaves</taxon>
        <taxon>Gruiformes</taxon>
        <taxon>Rallidae</taxon>
        <taxon>Atlantisia</taxon>
    </lineage>
</organism>
<dbReference type="Proteomes" id="UP000518911">
    <property type="component" value="Unassembled WGS sequence"/>
</dbReference>
<evidence type="ECO:0000256" key="1">
    <source>
        <dbReference type="ARBA" id="ARBA00022659"/>
    </source>
</evidence>
<dbReference type="FunFam" id="2.10.70.10:FF:000014">
    <property type="entry name" value="Membrane cofactor protein"/>
    <property type="match status" value="3"/>
</dbReference>
<accession>A0A7L3WJQ8</accession>
<dbReference type="SMART" id="SM00032">
    <property type="entry name" value="CCP"/>
    <property type="match status" value="10"/>
</dbReference>
<proteinExistence type="predicted"/>
<dbReference type="Gene3D" id="1.20.5.3730">
    <property type="match status" value="1"/>
</dbReference>
<feature type="domain" description="Sushi" evidence="7">
    <location>
        <begin position="569"/>
        <end position="624"/>
    </location>
</feature>
<comment type="caution">
    <text evidence="6">Lacks conserved residue(s) required for the propagation of feature annotation.</text>
</comment>
<sequence length="667" mass="73932">CDPPPRLLSAELKEQYHGISSFSESSTVEYVCRPGYMRNFGTRTSLLCGKHGWQGSRDMCIPKLCTYPGEPANGRLNLAGKFTFGSSVNFTCDTGYRLVGNPEIQCVFKNGAVTWDKEVPICEPIPCLPPPLIANGEHNGGDKDSFEYGASVTYQCNTVKRGERPFSLVGDASIFCTTNDNVNGIWSKPAPECKVVNCEHPSVENGKLLSGYRPEYTYRDTVLLGCNFRYTLNGSDASMCREDGSWDPPLPHCQRSSCDDPPDVLYTFKTKPTDNLFPVGTTVTYQCREGHRFSQGENVQQVHCLPDFTWSKPPPACERIRCLTPDIRNGKPLDMWGSRGYYMYGDRLEITCNDGYTVKGHSGNTVLWCTSDGRWDPAVPECVQELRCPKPDTTNLRELDKSKNDYTPGTQLQLGCDSGYVLRGQKQTQCQADGTWSPPLPFCDKACERPPQISNGQHSGAGQEHFPYGAQVTYSCAEGLSLIGDESIYCISDDGVTMAWSGPAPECRVVRCPKPTVERGRMTPQRLTFPYGVAVQFSCDEGFMLRGDAEVQCGADGSWHPPLPTCQPALCSRPLALENVVFSSRKAQFKPNEVLSYYCSNGVSLPKSVCSDKGTWVPPPSCKMPGTCEKILQYRETFQCGIPLAELKTLLEVQKLHLEIQKLEKEL</sequence>
<dbReference type="AlphaFoldDB" id="A0A7L3WJQ8"/>